<dbReference type="GO" id="GO:0003700">
    <property type="term" value="F:DNA-binding transcription factor activity"/>
    <property type="evidence" value="ECO:0007669"/>
    <property type="project" value="InterPro"/>
</dbReference>
<protein>
    <submittedName>
        <fullName evidence="8">Transcriptional repressor</fullName>
    </submittedName>
</protein>
<dbReference type="KEGG" id="dax:FDQ92_08715"/>
<dbReference type="InterPro" id="IPR036388">
    <property type="entry name" value="WH-like_DNA-bd_sf"/>
</dbReference>
<gene>
    <name evidence="8" type="ORF">FDQ92_08715</name>
</gene>
<keyword evidence="5" id="KW-0238">DNA-binding</keyword>
<dbReference type="GO" id="GO:1900376">
    <property type="term" value="P:regulation of secondary metabolite biosynthetic process"/>
    <property type="evidence" value="ECO:0007669"/>
    <property type="project" value="TreeGrafter"/>
</dbReference>
<feature type="binding site" evidence="7">
    <location>
        <position position="137"/>
    </location>
    <ligand>
        <name>Zn(2+)</name>
        <dbReference type="ChEBI" id="CHEBI:29105"/>
    </ligand>
</feature>
<sequence length="156" mass="17360">MCSRCDYANLLGRSGLHPTPNRLAVLTTVGNSPSPLTAQDIYDRISRAGNINRVTVYRILDLLVAHRLVERLTAGNRTFRFGLAPNRNHPEHAHFLCRRCGAMECLPPDRPRVSTLTAQAEPSGIVERVEVRFEGICRRCLQNQRSGSEDTGSLPP</sequence>
<dbReference type="Proteomes" id="UP000298602">
    <property type="component" value="Chromosome"/>
</dbReference>
<reference evidence="8 9" key="2">
    <citation type="submission" date="2019-05" db="EMBL/GenBank/DDBJ databases">
        <authorList>
            <person name="Suflita J.M."/>
            <person name="Marks C.R."/>
        </authorList>
    </citation>
    <scope>NUCLEOTIDE SEQUENCE [LARGE SCALE GENOMIC DNA]</scope>
    <source>
        <strain evidence="8 9">ALDC</strain>
    </source>
</reference>
<dbReference type="Gene3D" id="1.10.10.10">
    <property type="entry name" value="Winged helix-like DNA-binding domain superfamily/Winged helix DNA-binding domain"/>
    <property type="match status" value="1"/>
</dbReference>
<evidence type="ECO:0000313" key="9">
    <source>
        <dbReference type="Proteomes" id="UP000298602"/>
    </source>
</evidence>
<reference evidence="8 9" key="1">
    <citation type="submission" date="2019-05" db="EMBL/GenBank/DDBJ databases">
        <title>The Complete Genome Sequence of the n-alkane-degrading Desulfoglaeba alkanexedens ALDC reveals multiple alkylsuccinate synthase gene clusters.</title>
        <authorList>
            <person name="Callaghan A.V."/>
            <person name="Davidova I.A."/>
            <person name="Duncan K.E."/>
            <person name="Morris B."/>
            <person name="McInerney M.J."/>
        </authorList>
    </citation>
    <scope>NUCLEOTIDE SEQUENCE [LARGE SCALE GENOMIC DNA]</scope>
    <source>
        <strain evidence="8 9">ALDC</strain>
    </source>
</reference>
<comment type="similarity">
    <text evidence="1">Belongs to the Fur family.</text>
</comment>
<feature type="binding site" evidence="7">
    <location>
        <position position="100"/>
    </location>
    <ligand>
        <name>Zn(2+)</name>
        <dbReference type="ChEBI" id="CHEBI:29105"/>
    </ligand>
</feature>
<keyword evidence="2" id="KW-0678">Repressor</keyword>
<dbReference type="GO" id="GO:0000976">
    <property type="term" value="F:transcription cis-regulatory region binding"/>
    <property type="evidence" value="ECO:0007669"/>
    <property type="project" value="TreeGrafter"/>
</dbReference>
<evidence type="ECO:0000256" key="3">
    <source>
        <dbReference type="ARBA" id="ARBA00022833"/>
    </source>
</evidence>
<dbReference type="InterPro" id="IPR036390">
    <property type="entry name" value="WH_DNA-bd_sf"/>
</dbReference>
<dbReference type="EMBL" id="CP040098">
    <property type="protein sequence ID" value="QCQ22233.1"/>
    <property type="molecule type" value="Genomic_DNA"/>
</dbReference>
<dbReference type="Pfam" id="PF01475">
    <property type="entry name" value="FUR"/>
    <property type="match status" value="1"/>
</dbReference>
<evidence type="ECO:0000256" key="1">
    <source>
        <dbReference type="ARBA" id="ARBA00007957"/>
    </source>
</evidence>
<evidence type="ECO:0000256" key="5">
    <source>
        <dbReference type="ARBA" id="ARBA00023125"/>
    </source>
</evidence>
<dbReference type="RefSeq" id="WP_137424234.1">
    <property type="nucleotide sequence ID" value="NZ_CP040098.1"/>
</dbReference>
<feature type="binding site" evidence="7">
    <location>
        <position position="140"/>
    </location>
    <ligand>
        <name>Zn(2+)</name>
        <dbReference type="ChEBI" id="CHEBI:29105"/>
    </ligand>
</feature>
<keyword evidence="4" id="KW-0805">Transcription regulation</keyword>
<keyword evidence="6" id="KW-0804">Transcription</keyword>
<comment type="cofactor">
    <cofactor evidence="7">
        <name>Zn(2+)</name>
        <dbReference type="ChEBI" id="CHEBI:29105"/>
    </cofactor>
    <text evidence="7">Binds 1 zinc ion per subunit.</text>
</comment>
<accession>A0A4P8L3H2</accession>
<dbReference type="OrthoDB" id="8659436at2"/>
<keyword evidence="3 7" id="KW-0862">Zinc</keyword>
<organism evidence="8 9">
    <name type="scientific">Desulfoglaeba alkanexedens ALDC</name>
    <dbReference type="NCBI Taxonomy" id="980445"/>
    <lineage>
        <taxon>Bacteria</taxon>
        <taxon>Pseudomonadati</taxon>
        <taxon>Thermodesulfobacteriota</taxon>
        <taxon>Syntrophobacteria</taxon>
        <taxon>Syntrophobacterales</taxon>
        <taxon>Syntrophobacteraceae</taxon>
        <taxon>Desulfoglaeba</taxon>
    </lineage>
</organism>
<dbReference type="AlphaFoldDB" id="A0A4P8L3H2"/>
<evidence type="ECO:0000256" key="7">
    <source>
        <dbReference type="PIRSR" id="PIRSR602481-1"/>
    </source>
</evidence>
<evidence type="ECO:0000313" key="8">
    <source>
        <dbReference type="EMBL" id="QCQ22233.1"/>
    </source>
</evidence>
<keyword evidence="7" id="KW-0479">Metal-binding</keyword>
<dbReference type="PANTHER" id="PTHR33202">
    <property type="entry name" value="ZINC UPTAKE REGULATION PROTEIN"/>
    <property type="match status" value="1"/>
</dbReference>
<dbReference type="CDD" id="cd07153">
    <property type="entry name" value="Fur_like"/>
    <property type="match status" value="1"/>
</dbReference>
<proteinExistence type="inferred from homology"/>
<dbReference type="SUPFAM" id="SSF46785">
    <property type="entry name" value="Winged helix' DNA-binding domain"/>
    <property type="match status" value="1"/>
</dbReference>
<dbReference type="InterPro" id="IPR002481">
    <property type="entry name" value="FUR"/>
</dbReference>
<dbReference type="InterPro" id="IPR043135">
    <property type="entry name" value="Fur_C"/>
</dbReference>
<dbReference type="GO" id="GO:0045892">
    <property type="term" value="P:negative regulation of DNA-templated transcription"/>
    <property type="evidence" value="ECO:0007669"/>
    <property type="project" value="TreeGrafter"/>
</dbReference>
<evidence type="ECO:0000256" key="2">
    <source>
        <dbReference type="ARBA" id="ARBA00022491"/>
    </source>
</evidence>
<evidence type="ECO:0000256" key="6">
    <source>
        <dbReference type="ARBA" id="ARBA00023163"/>
    </source>
</evidence>
<keyword evidence="9" id="KW-1185">Reference proteome</keyword>
<dbReference type="GO" id="GO:0008270">
    <property type="term" value="F:zinc ion binding"/>
    <property type="evidence" value="ECO:0007669"/>
    <property type="project" value="TreeGrafter"/>
</dbReference>
<feature type="binding site" evidence="7">
    <location>
        <position position="97"/>
    </location>
    <ligand>
        <name>Zn(2+)</name>
        <dbReference type="ChEBI" id="CHEBI:29105"/>
    </ligand>
</feature>
<dbReference type="Gene3D" id="3.30.1490.190">
    <property type="match status" value="1"/>
</dbReference>
<evidence type="ECO:0000256" key="4">
    <source>
        <dbReference type="ARBA" id="ARBA00023015"/>
    </source>
</evidence>
<name>A0A4P8L3H2_9BACT</name>
<dbReference type="PANTHER" id="PTHR33202:SF7">
    <property type="entry name" value="FERRIC UPTAKE REGULATION PROTEIN"/>
    <property type="match status" value="1"/>
</dbReference>